<keyword evidence="11" id="KW-1185">Reference proteome</keyword>
<gene>
    <name evidence="10" type="ORF">V5O48_005690</name>
</gene>
<proteinExistence type="inferred from homology"/>
<keyword evidence="7" id="KW-0472">Membrane</keyword>
<keyword evidence="4" id="KW-0813">Transport</keyword>
<feature type="region of interest" description="Disordered" evidence="9">
    <location>
        <begin position="371"/>
        <end position="398"/>
    </location>
</feature>
<dbReference type="Pfam" id="PF10191">
    <property type="entry name" value="COG7"/>
    <property type="match status" value="2"/>
</dbReference>
<sequence>MSLTATTDSLESLEEYDDLTAWINDILTPSNAADGEDEGKSSDALENLSQLDQQITHLIASLDISCEDTSSQLERIIDDVSRGVPRLTYDLHFIKDGALSLQTSLNIVHERSRGAIPKETNEALEQLKRLDTIKGHMEAAREVLREAESWSTLEMEVTSFLTEQNYAKAASRLSEANKSMVVFQNTPEYDPRRTLLVNLQNQLEASLSSALVAAINEQDLDTCRNYFSIFSNIQREQEFRNYYNGSRRASLVSMWEQAQLVDCGGTDTSNGQGQTFSEFLSRFYAAMLNLLNQERTSMPAIFPDPAMSLSSLMSSIFSSLHPTFPQRLESLFSHYGDSALKELINVFRVTEDFAGSVDKIMQKIVFSVTSPSSESSDAPPLTPATPPHAGGHSRRRSMRMSVSFRSGATRSTSGGIPRISSITDGLDWDQELFQPFLEYQVDYNSLERRLLDDSLREIISSDGSDRSTNQDQARLIRERAIDIFGAAEQSLTRYTAFTHGYGALGLVQALDGFLKSFVDMWTADISYASASGVSMQSSGDLSGLDYTPEDWAKFQTMLHLLGSARNISERMMSFEVKLRSQLSQTSMKFKLYHGDPTNFPLAPSKGVGQLLEQSTLNSAELHALLERVDSEARHTGDTLLLTEARAAVFGFARACQISLETTIASPLRNSLDSYASSPWMVQSDAKAKSSNELHVPTFSLSPSDIILRVTEGLLNLPQVFELHGDDDALAFSLHTLPNVDPEILKTLPEQNVSLPDPVPQSAHPRRQSFIISNPKPQPIDPETVSSAWLSSIGQSLLTHLTSDVLPQIKRLTTSGTAQLASDLSYLSNVARSLNLEHAELEKWKEYVELDDASGVARLTSVGNGNDYVLEQVARMRGWH</sequence>
<comment type="subcellular location">
    <subcellularLocation>
        <location evidence="1">Golgi apparatus membrane</location>
        <topology evidence="1">Peripheral membrane protein</topology>
    </subcellularLocation>
</comment>
<name>A0ABR3FLR3_9AGAR</name>
<protein>
    <recommendedName>
        <fullName evidence="3">Conserved oligomeric Golgi complex subunit 7</fullName>
    </recommendedName>
    <alternativeName>
        <fullName evidence="8">Component of oligomeric Golgi complex 7</fullName>
    </alternativeName>
</protein>
<keyword evidence="6" id="KW-0333">Golgi apparatus</keyword>
<accession>A0ABR3FLR3</accession>
<comment type="similarity">
    <text evidence="2">Belongs to the COG7 family.</text>
</comment>
<dbReference type="InterPro" id="IPR019335">
    <property type="entry name" value="COG7"/>
</dbReference>
<reference evidence="10 11" key="1">
    <citation type="submission" date="2024-02" db="EMBL/GenBank/DDBJ databases">
        <title>A draft genome for the cacao thread blight pathogen Marasmius crinis-equi.</title>
        <authorList>
            <person name="Cohen S.P."/>
            <person name="Baruah I.K."/>
            <person name="Amoako-Attah I."/>
            <person name="Bukari Y."/>
            <person name="Meinhardt L.W."/>
            <person name="Bailey B.A."/>
        </authorList>
    </citation>
    <scope>NUCLEOTIDE SEQUENCE [LARGE SCALE GENOMIC DNA]</scope>
    <source>
        <strain evidence="10 11">GH-76</strain>
    </source>
</reference>
<dbReference type="EMBL" id="JBAHYK010000233">
    <property type="protein sequence ID" value="KAL0576282.1"/>
    <property type="molecule type" value="Genomic_DNA"/>
</dbReference>
<keyword evidence="5" id="KW-0653">Protein transport</keyword>
<evidence type="ECO:0000256" key="7">
    <source>
        <dbReference type="ARBA" id="ARBA00023136"/>
    </source>
</evidence>
<evidence type="ECO:0000256" key="9">
    <source>
        <dbReference type="SAM" id="MobiDB-lite"/>
    </source>
</evidence>
<evidence type="ECO:0000313" key="11">
    <source>
        <dbReference type="Proteomes" id="UP001465976"/>
    </source>
</evidence>
<evidence type="ECO:0000256" key="8">
    <source>
        <dbReference type="ARBA" id="ARBA00031345"/>
    </source>
</evidence>
<evidence type="ECO:0000256" key="1">
    <source>
        <dbReference type="ARBA" id="ARBA00004395"/>
    </source>
</evidence>
<evidence type="ECO:0000256" key="2">
    <source>
        <dbReference type="ARBA" id="ARBA00005831"/>
    </source>
</evidence>
<comment type="caution">
    <text evidence="10">The sequence shown here is derived from an EMBL/GenBank/DDBJ whole genome shotgun (WGS) entry which is preliminary data.</text>
</comment>
<evidence type="ECO:0000256" key="3">
    <source>
        <dbReference type="ARBA" id="ARBA00020984"/>
    </source>
</evidence>
<dbReference type="Proteomes" id="UP001465976">
    <property type="component" value="Unassembled WGS sequence"/>
</dbReference>
<evidence type="ECO:0000256" key="4">
    <source>
        <dbReference type="ARBA" id="ARBA00022448"/>
    </source>
</evidence>
<evidence type="ECO:0000256" key="6">
    <source>
        <dbReference type="ARBA" id="ARBA00023034"/>
    </source>
</evidence>
<dbReference type="PANTHER" id="PTHR21443:SF0">
    <property type="entry name" value="CONSERVED OLIGOMERIC GOLGI COMPLEX SUBUNIT 7"/>
    <property type="match status" value="1"/>
</dbReference>
<evidence type="ECO:0000256" key="5">
    <source>
        <dbReference type="ARBA" id="ARBA00022927"/>
    </source>
</evidence>
<evidence type="ECO:0000313" key="10">
    <source>
        <dbReference type="EMBL" id="KAL0576282.1"/>
    </source>
</evidence>
<dbReference type="Gene3D" id="1.20.1280.170">
    <property type="entry name" value="Exocyst complex component Exo70"/>
    <property type="match status" value="1"/>
</dbReference>
<dbReference type="PANTHER" id="PTHR21443">
    <property type="entry name" value="CONSERVED OLIGOMERIC GOLGI COMPLEX COMPONENT 7"/>
    <property type="match status" value="1"/>
</dbReference>
<organism evidence="10 11">
    <name type="scientific">Marasmius crinis-equi</name>
    <dbReference type="NCBI Taxonomy" id="585013"/>
    <lineage>
        <taxon>Eukaryota</taxon>
        <taxon>Fungi</taxon>
        <taxon>Dikarya</taxon>
        <taxon>Basidiomycota</taxon>
        <taxon>Agaricomycotina</taxon>
        <taxon>Agaricomycetes</taxon>
        <taxon>Agaricomycetidae</taxon>
        <taxon>Agaricales</taxon>
        <taxon>Marasmiineae</taxon>
        <taxon>Marasmiaceae</taxon>
        <taxon>Marasmius</taxon>
    </lineage>
</organism>